<keyword evidence="7" id="KW-0521">NADP</keyword>
<comment type="caution">
    <text evidence="7">Lacks conserved residue(s) required for the propagation of feature annotation.</text>
</comment>
<dbReference type="GO" id="GO:0005975">
    <property type="term" value="P:carbohydrate metabolic process"/>
    <property type="evidence" value="ECO:0007669"/>
    <property type="project" value="InterPro"/>
</dbReference>
<feature type="binding site" evidence="7">
    <location>
        <position position="199"/>
    </location>
    <ligand>
        <name>sn-glycerol 3-phosphate</name>
        <dbReference type="ChEBI" id="CHEBI:57597"/>
    </ligand>
</feature>
<dbReference type="InterPro" id="IPR011128">
    <property type="entry name" value="G3P_DH_NAD-dep_N"/>
</dbReference>
<dbReference type="AlphaFoldDB" id="A0A0F5MPV5"/>
<feature type="binding site" evidence="7">
    <location>
        <position position="24"/>
    </location>
    <ligand>
        <name>NADPH</name>
        <dbReference type="ChEBI" id="CHEBI:57783"/>
    </ligand>
</feature>
<evidence type="ECO:0000259" key="13">
    <source>
        <dbReference type="Pfam" id="PF01210"/>
    </source>
</evidence>
<dbReference type="PROSITE" id="PS00957">
    <property type="entry name" value="NAD_G3PDH"/>
    <property type="match status" value="1"/>
</dbReference>
<feature type="binding site" evidence="7">
    <location>
        <position position="289"/>
    </location>
    <ligand>
        <name>NADPH</name>
        <dbReference type="ChEBI" id="CHEBI:57783"/>
    </ligand>
</feature>
<dbReference type="GO" id="GO:0141152">
    <property type="term" value="F:glycerol-3-phosphate dehydrogenase (NAD+) activity"/>
    <property type="evidence" value="ECO:0007669"/>
    <property type="project" value="RHEA"/>
</dbReference>
<dbReference type="InterPro" id="IPR006168">
    <property type="entry name" value="G3P_DH_NAD-dep"/>
</dbReference>
<comment type="catalytic activity">
    <reaction evidence="7">
        <text>sn-glycerol 3-phosphate + NAD(+) = dihydroxyacetone phosphate + NADH + H(+)</text>
        <dbReference type="Rhea" id="RHEA:11092"/>
        <dbReference type="ChEBI" id="CHEBI:15378"/>
        <dbReference type="ChEBI" id="CHEBI:57540"/>
        <dbReference type="ChEBI" id="CHEBI:57597"/>
        <dbReference type="ChEBI" id="CHEBI:57642"/>
        <dbReference type="ChEBI" id="CHEBI:57945"/>
        <dbReference type="EC" id="1.1.1.94"/>
    </reaction>
</comment>
<comment type="function">
    <text evidence="7">Catalyzes the reduction of the glycolytic intermediate dihydroxyacetone phosphate (DHAP) to sn-glycerol 3-phosphate (G3P), the key precursor for phospholipid synthesis.</text>
</comment>
<comment type="caution">
    <text evidence="15">The sequence shown here is derived from an EMBL/GenBank/DDBJ whole genome shotgun (WGS) entry which is preliminary data.</text>
</comment>
<dbReference type="GO" id="GO:0046167">
    <property type="term" value="P:glycerol-3-phosphate biosynthetic process"/>
    <property type="evidence" value="ECO:0007669"/>
    <property type="project" value="UniProtKB-UniRule"/>
</dbReference>
<dbReference type="UniPathway" id="UPA00940"/>
<protein>
    <recommendedName>
        <fullName evidence="7">Glycerol-3-phosphate dehydrogenase [NAD(P)+]</fullName>
        <ecNumber evidence="7">1.1.1.94</ecNumber>
    </recommendedName>
    <alternativeName>
        <fullName evidence="7">NAD(P)(+)-dependent glycerol-3-phosphate dehydrogenase</fullName>
    </alternativeName>
    <alternativeName>
        <fullName evidence="7">NAD(P)H-dependent dihydroxyacetone-phosphate reductase</fullName>
    </alternativeName>
</protein>
<dbReference type="InterPro" id="IPR006109">
    <property type="entry name" value="G3P_DH_NAD-dep_C"/>
</dbReference>
<dbReference type="NCBIfam" id="NF000940">
    <property type="entry name" value="PRK00094.1-2"/>
    <property type="match status" value="1"/>
</dbReference>
<dbReference type="SUPFAM" id="SSF48179">
    <property type="entry name" value="6-phosphogluconate dehydrogenase C-terminal domain-like"/>
    <property type="match status" value="1"/>
</dbReference>
<dbReference type="InterPro" id="IPR036291">
    <property type="entry name" value="NAD(P)-bd_dom_sf"/>
</dbReference>
<feature type="binding site" evidence="7">
    <location>
        <position position="263"/>
    </location>
    <ligand>
        <name>NADPH</name>
        <dbReference type="ChEBI" id="CHEBI:57783"/>
    </ligand>
</feature>
<dbReference type="PANTHER" id="PTHR11728:SF1">
    <property type="entry name" value="GLYCEROL-3-PHOSPHATE DEHYDROGENASE [NAD(+)] 2, CHLOROPLASTIC"/>
    <property type="match status" value="1"/>
</dbReference>
<keyword evidence="16" id="KW-1185">Reference proteome</keyword>
<dbReference type="GO" id="GO:0051287">
    <property type="term" value="F:NAD binding"/>
    <property type="evidence" value="ECO:0007669"/>
    <property type="project" value="InterPro"/>
</dbReference>
<comment type="subcellular location">
    <subcellularLocation>
        <location evidence="7">Cytoplasm</location>
    </subcellularLocation>
</comment>
<evidence type="ECO:0000256" key="1">
    <source>
        <dbReference type="ARBA" id="ARBA00011009"/>
    </source>
</evidence>
<dbReference type="EMBL" id="JYHA01000029">
    <property type="protein sequence ID" value="KKB96691.1"/>
    <property type="molecule type" value="Genomic_DNA"/>
</dbReference>
<evidence type="ECO:0000256" key="2">
    <source>
        <dbReference type="ARBA" id="ARBA00022516"/>
    </source>
</evidence>
<dbReference type="PATRIC" id="fig|1607817.3.peg.186"/>
<keyword evidence="7" id="KW-0547">Nucleotide-binding</keyword>
<feature type="binding site" evidence="7">
    <location>
        <position position="116"/>
    </location>
    <ligand>
        <name>sn-glycerol 3-phosphate</name>
        <dbReference type="ChEBI" id="CHEBI:57597"/>
    </ligand>
</feature>
<evidence type="ECO:0000313" key="15">
    <source>
        <dbReference type="EMBL" id="KKB96691.1"/>
    </source>
</evidence>
<dbReference type="PIRSF" id="PIRSF000114">
    <property type="entry name" value="Glycerol-3-P_dh"/>
    <property type="match status" value="1"/>
</dbReference>
<evidence type="ECO:0000256" key="12">
    <source>
        <dbReference type="RuleBase" id="RU000439"/>
    </source>
</evidence>
<evidence type="ECO:0000259" key="14">
    <source>
        <dbReference type="Pfam" id="PF07479"/>
    </source>
</evidence>
<feature type="binding site" evidence="7">
    <location>
        <position position="116"/>
    </location>
    <ligand>
        <name>NADPH</name>
        <dbReference type="ChEBI" id="CHEBI:57783"/>
    </ligand>
</feature>
<keyword evidence="3 7" id="KW-0560">Oxidoreductase</keyword>
<evidence type="ECO:0000256" key="5">
    <source>
        <dbReference type="ARBA" id="ARBA00023209"/>
    </source>
</evidence>
<feature type="binding site" evidence="7">
    <location>
        <position position="144"/>
    </location>
    <ligand>
        <name>sn-glycerol 3-phosphate</name>
        <dbReference type="ChEBI" id="CHEBI:57597"/>
    </ligand>
</feature>
<dbReference type="PRINTS" id="PR00077">
    <property type="entry name" value="GPDHDRGNASE"/>
</dbReference>
<evidence type="ECO:0000256" key="9">
    <source>
        <dbReference type="PIRSR" id="PIRSR000114-2"/>
    </source>
</evidence>
<dbReference type="Pfam" id="PF01210">
    <property type="entry name" value="NAD_Gly3P_dh_N"/>
    <property type="match status" value="1"/>
</dbReference>
<dbReference type="GO" id="GO:0006650">
    <property type="term" value="P:glycerophospholipid metabolic process"/>
    <property type="evidence" value="ECO:0007669"/>
    <property type="project" value="UniProtKB-UniRule"/>
</dbReference>
<feature type="binding site" evidence="7">
    <location>
        <position position="252"/>
    </location>
    <ligand>
        <name>sn-glycerol 3-phosphate</name>
        <dbReference type="ChEBI" id="CHEBI:57597"/>
    </ligand>
</feature>
<keyword evidence="7 10" id="KW-0520">NAD</keyword>
<dbReference type="Gene3D" id="1.10.1040.10">
    <property type="entry name" value="N-(1-d-carboxylethyl)-l-norvaline Dehydrogenase, domain 2"/>
    <property type="match status" value="1"/>
</dbReference>
<evidence type="ECO:0000256" key="6">
    <source>
        <dbReference type="ARBA" id="ARBA00023264"/>
    </source>
</evidence>
<feature type="binding site" evidence="7">
    <location>
        <position position="148"/>
    </location>
    <ligand>
        <name>NADPH</name>
        <dbReference type="ChEBI" id="CHEBI:57783"/>
    </ligand>
</feature>
<keyword evidence="4 7" id="KW-0443">Lipid metabolism</keyword>
<feature type="binding site" evidence="7">
    <location>
        <position position="287"/>
    </location>
    <ligand>
        <name>NADPH</name>
        <dbReference type="ChEBI" id="CHEBI:57783"/>
    </ligand>
</feature>
<dbReference type="GO" id="GO:0046168">
    <property type="term" value="P:glycerol-3-phosphate catabolic process"/>
    <property type="evidence" value="ECO:0007669"/>
    <property type="project" value="InterPro"/>
</dbReference>
<dbReference type="Gene3D" id="3.40.50.720">
    <property type="entry name" value="NAD(P)-binding Rossmann-like Domain"/>
    <property type="match status" value="1"/>
</dbReference>
<dbReference type="SUPFAM" id="SSF51735">
    <property type="entry name" value="NAD(P)-binding Rossmann-fold domains"/>
    <property type="match status" value="1"/>
</dbReference>
<keyword evidence="7" id="KW-0963">Cytoplasm</keyword>
<dbReference type="GO" id="GO:0008654">
    <property type="term" value="P:phospholipid biosynthetic process"/>
    <property type="evidence" value="ECO:0007669"/>
    <property type="project" value="UniProtKB-KW"/>
</dbReference>
<feature type="binding site" evidence="7">
    <location>
        <position position="264"/>
    </location>
    <ligand>
        <name>sn-glycerol 3-phosphate</name>
        <dbReference type="ChEBI" id="CHEBI:57597"/>
    </ligand>
</feature>
<evidence type="ECO:0000313" key="16">
    <source>
        <dbReference type="Proteomes" id="UP000033358"/>
    </source>
</evidence>
<comment type="similarity">
    <text evidence="1 7 11">Belongs to the NAD-dependent glycerol-3-phosphate dehydrogenase family.</text>
</comment>
<dbReference type="PANTHER" id="PTHR11728">
    <property type="entry name" value="GLYCEROL-3-PHOSPHATE DEHYDROGENASE"/>
    <property type="match status" value="1"/>
</dbReference>
<dbReference type="EC" id="1.1.1.94" evidence="7"/>
<feature type="binding site" evidence="9">
    <location>
        <position position="116"/>
    </location>
    <ligand>
        <name>substrate</name>
    </ligand>
</feature>
<dbReference type="GO" id="GO:0141153">
    <property type="term" value="F:glycerol-3-phosphate dehydrogenase (NADP+) activity"/>
    <property type="evidence" value="ECO:0007669"/>
    <property type="project" value="RHEA"/>
</dbReference>
<dbReference type="Proteomes" id="UP000033358">
    <property type="component" value="Unassembled WGS sequence"/>
</dbReference>
<feature type="domain" description="Glycerol-3-phosphate dehydrogenase NAD-dependent N-terminal" evidence="13">
    <location>
        <begin position="15"/>
        <end position="167"/>
    </location>
</feature>
<dbReference type="GO" id="GO:0005829">
    <property type="term" value="C:cytosol"/>
    <property type="evidence" value="ECO:0007669"/>
    <property type="project" value="TreeGrafter"/>
</dbReference>
<feature type="domain" description="Glycerol-3-phosphate dehydrogenase NAD-dependent C-terminal" evidence="14">
    <location>
        <begin position="188"/>
        <end position="328"/>
    </location>
</feature>
<keyword evidence="5 7" id="KW-0594">Phospholipid biosynthesis</keyword>
<proteinExistence type="inferred from homology"/>
<feature type="active site" description="Proton acceptor" evidence="7 8">
    <location>
        <position position="199"/>
    </location>
</feature>
<evidence type="ECO:0000256" key="3">
    <source>
        <dbReference type="ARBA" id="ARBA00023002"/>
    </source>
</evidence>
<evidence type="ECO:0000256" key="8">
    <source>
        <dbReference type="PIRSR" id="PIRSR000114-1"/>
    </source>
</evidence>
<feature type="binding site" evidence="10">
    <location>
        <position position="263"/>
    </location>
    <ligand>
        <name>NAD(+)</name>
        <dbReference type="ChEBI" id="CHEBI:57540"/>
    </ligand>
</feature>
<keyword evidence="2 7" id="KW-0444">Lipid biosynthesis</keyword>
<dbReference type="NCBIfam" id="NF000942">
    <property type="entry name" value="PRK00094.1-4"/>
    <property type="match status" value="1"/>
</dbReference>
<evidence type="ECO:0000256" key="11">
    <source>
        <dbReference type="RuleBase" id="RU000437"/>
    </source>
</evidence>
<evidence type="ECO:0000256" key="7">
    <source>
        <dbReference type="HAMAP-Rule" id="MF_00394"/>
    </source>
</evidence>
<comment type="catalytic activity">
    <reaction evidence="7 12">
        <text>sn-glycerol 3-phosphate + NADP(+) = dihydroxyacetone phosphate + NADPH + H(+)</text>
        <dbReference type="Rhea" id="RHEA:11096"/>
        <dbReference type="ChEBI" id="CHEBI:15378"/>
        <dbReference type="ChEBI" id="CHEBI:57597"/>
        <dbReference type="ChEBI" id="CHEBI:57642"/>
        <dbReference type="ChEBI" id="CHEBI:57783"/>
        <dbReference type="ChEBI" id="CHEBI:58349"/>
        <dbReference type="EC" id="1.1.1.94"/>
    </reaction>
</comment>
<organism evidence="15 16">
    <name type="scientific">Candidatus Arcanibacter lacustris</name>
    <dbReference type="NCBI Taxonomy" id="1607817"/>
    <lineage>
        <taxon>Bacteria</taxon>
        <taxon>Pseudomonadati</taxon>
        <taxon>Pseudomonadota</taxon>
        <taxon>Alphaproteobacteria</taxon>
        <taxon>Rickettsiales</taxon>
        <taxon>Candidatus Arcanibacter</taxon>
    </lineage>
</organism>
<dbReference type="InterPro" id="IPR008927">
    <property type="entry name" value="6-PGluconate_DH-like_C_sf"/>
</dbReference>
<feature type="binding site" evidence="10">
    <location>
        <begin position="20"/>
        <end position="25"/>
    </location>
    <ligand>
        <name>NAD(+)</name>
        <dbReference type="ChEBI" id="CHEBI:57540"/>
    </ligand>
</feature>
<dbReference type="InterPro" id="IPR013328">
    <property type="entry name" value="6PGD_dom2"/>
</dbReference>
<sequence>MNNSKKSIMNNSKKSIAVIGSGAWGTAIAKVASVNASGVIIISQNQDVIDDINHYSENKLYLPDISLSGNITASDDITMTDNVDVIFIAVPSQYVRAIFTHLRDAKIKSPVVICSKGIEKESLMLMSEVAHEVIPDNKVAILSGPNLAMEVALHKPSATTIASNDSGLAYLASSIVRNENFTPYTCNDMITNQIAGATKNIIAIASGLIIGRDLGENARAAVITKGISEIAKLSVAKGGKPETIFGYGGIGDVLLTCNSVKSRNTSLGIELAQNHGLANILGHRVTVAEGVDSAKSVSELAHKLKINMPICRAINDLLYNNLSIDKAISDIIKAYD</sequence>
<keyword evidence="6 7" id="KW-1208">Phospholipid metabolism</keyword>
<evidence type="ECO:0000256" key="4">
    <source>
        <dbReference type="ARBA" id="ARBA00023098"/>
    </source>
</evidence>
<feature type="binding site" evidence="7">
    <location>
        <position position="61"/>
    </location>
    <ligand>
        <name>NADPH</name>
        <dbReference type="ChEBI" id="CHEBI:57783"/>
    </ligand>
</feature>
<name>A0A0F5MPV5_9RICK</name>
<gene>
    <name evidence="7 15" type="primary">gpsA</name>
    <name evidence="15" type="ORF">SZ25_00185</name>
</gene>
<feature type="binding site" evidence="10">
    <location>
        <position position="148"/>
    </location>
    <ligand>
        <name>NAD(+)</name>
        <dbReference type="ChEBI" id="CHEBI:57540"/>
    </ligand>
</feature>
<dbReference type="Pfam" id="PF07479">
    <property type="entry name" value="NAD_Gly3P_dh_C"/>
    <property type="match status" value="1"/>
</dbReference>
<feature type="binding site" evidence="7">
    <location>
        <position position="263"/>
    </location>
    <ligand>
        <name>sn-glycerol 3-phosphate</name>
        <dbReference type="ChEBI" id="CHEBI:57597"/>
    </ligand>
</feature>
<feature type="binding site" evidence="7">
    <location>
        <position position="262"/>
    </location>
    <ligand>
        <name>sn-glycerol 3-phosphate</name>
        <dbReference type="ChEBI" id="CHEBI:57597"/>
    </ligand>
</feature>
<comment type="pathway">
    <text evidence="7">Membrane lipid metabolism; glycerophospholipid metabolism.</text>
</comment>
<accession>A0A0F5MPV5</accession>
<feature type="binding site" evidence="9">
    <location>
        <begin position="263"/>
        <end position="264"/>
    </location>
    <ligand>
        <name>substrate</name>
    </ligand>
</feature>
<reference evidence="15 16" key="1">
    <citation type="submission" date="2015-02" db="EMBL/GenBank/DDBJ databases">
        <title>Single cell genomics of a rare environmental alphaproteobacterium provides unique insights into Rickettsiaceae evolution.</title>
        <authorList>
            <person name="Martijn J."/>
            <person name="Schulz F."/>
            <person name="Zaremba-Niedzwiedzka K."/>
            <person name="Viklund J."/>
            <person name="Stepanauskas R."/>
            <person name="Andersson S.G.E."/>
            <person name="Horn M."/>
            <person name="Guy L."/>
            <person name="Ettema T.J.G."/>
        </authorList>
    </citation>
    <scope>NUCLEOTIDE SEQUENCE [LARGE SCALE GENOMIC DNA]</scope>
    <source>
        <strain evidence="15 16">SCGC AAA041-L04</strain>
    </source>
</reference>
<evidence type="ECO:0000256" key="10">
    <source>
        <dbReference type="PIRSR" id="PIRSR000114-3"/>
    </source>
</evidence>
<dbReference type="HAMAP" id="MF_00394">
    <property type="entry name" value="NAD_Glyc3P_dehydrog"/>
    <property type="match status" value="1"/>
</dbReference>